<dbReference type="Proteomes" id="UP001515500">
    <property type="component" value="Chromosome 4"/>
</dbReference>
<dbReference type="GO" id="GO:1990112">
    <property type="term" value="C:RQC complex"/>
    <property type="evidence" value="ECO:0007669"/>
    <property type="project" value="TreeGrafter"/>
</dbReference>
<protein>
    <submittedName>
        <fullName evidence="3">Transcription factor 25</fullName>
    </submittedName>
</protein>
<feature type="region of interest" description="Disordered" evidence="1">
    <location>
        <begin position="565"/>
        <end position="590"/>
    </location>
</feature>
<dbReference type="GeneID" id="120259224"/>
<dbReference type="Pfam" id="PF04910">
    <property type="entry name" value="Tcf25"/>
    <property type="match status" value="1"/>
</dbReference>
<sequence>MSGRLLRRVLKEQEEQQLHDQELDEEFDDSPKRGAPSRNLFDLLGDQEDVEEADDLDNQGDAAEQAEHVTRNSSNVVAANIRKTKKKKNKGKDDKPRPKSDVEKIEQILEDLSIINKAPIQQTEQNTTAIQKELDEANPKKHSVSSILAVDPKRLKAENELRKIFGAKVVSSFENSHSGSSSRQVHGGRRVAHNPRKTILVTPSSYWPWWDRSMSMELLETKEGFHYFRYVHSPSYRHAQEAFEAAKEINDLNAIAAVLAHYPYHVESLLTFAELFKYSGEHQSSADAIAKCLFALECAWHPLFSPLQGNCQLKYTYDTNKPIFSALFSHMKNMDRRGCHRSALEVCKLLLALDHDDPKGALFCIDYFSLRAQEYRWLEQFAEEYQSDNSIWLFPNFSYSLAICRYYIEQDAAPGNETSSTGKATSGDLMKQALMLHPLVLQKLVAKAPLKDSAWTQILKHSFFGSAKAGSPTLDHLINIYVERNYIMWRFPELQNLLKEAALLVIEMLKQNNSEAWDWQCVRQEAFSSDKNEYSHLLVSDFSDVVPTLPPEELRPLMVAPHMMHHHHHHHHHQIPDGNGEAVAPERAPAPRDVAGRNAVAVFLESLLPWVDFGHENHEDHEYPDDGDQNFNDDLH</sequence>
<feature type="region of interest" description="Disordered" evidence="1">
    <location>
        <begin position="1"/>
        <end position="103"/>
    </location>
</feature>
<dbReference type="InterPro" id="IPR006994">
    <property type="entry name" value="TCF25/Rqc1"/>
</dbReference>
<evidence type="ECO:0000313" key="3">
    <source>
        <dbReference type="RefSeq" id="XP_039122728.1"/>
    </source>
</evidence>
<dbReference type="AlphaFoldDB" id="A0AB40B6Q0"/>
<keyword evidence="2" id="KW-1185">Reference proteome</keyword>
<proteinExistence type="predicted"/>
<accession>A0AB40B6Q0</accession>
<dbReference type="RefSeq" id="XP_039122728.1">
    <property type="nucleotide sequence ID" value="XM_039266794.1"/>
</dbReference>
<dbReference type="PANTHER" id="PTHR22684">
    <property type="entry name" value="NULP1-RELATED"/>
    <property type="match status" value="1"/>
</dbReference>
<feature type="compositionally biased region" description="Acidic residues" evidence="1">
    <location>
        <begin position="45"/>
        <end position="58"/>
    </location>
</feature>
<feature type="compositionally biased region" description="Basic and acidic residues" evidence="1">
    <location>
        <begin position="9"/>
        <end position="21"/>
    </location>
</feature>
<gene>
    <name evidence="3" type="primary">LOC120259224</name>
</gene>
<dbReference type="PANTHER" id="PTHR22684:SF0">
    <property type="entry name" value="RIBOSOME QUALITY CONTROL COMPLEX SUBUNIT TCF25"/>
    <property type="match status" value="1"/>
</dbReference>
<organism evidence="2 3">
    <name type="scientific">Dioscorea cayennensis subsp. rotundata</name>
    <name type="common">White Guinea yam</name>
    <name type="synonym">Dioscorea rotundata</name>
    <dbReference type="NCBI Taxonomy" id="55577"/>
    <lineage>
        <taxon>Eukaryota</taxon>
        <taxon>Viridiplantae</taxon>
        <taxon>Streptophyta</taxon>
        <taxon>Embryophyta</taxon>
        <taxon>Tracheophyta</taxon>
        <taxon>Spermatophyta</taxon>
        <taxon>Magnoliopsida</taxon>
        <taxon>Liliopsida</taxon>
        <taxon>Dioscoreales</taxon>
        <taxon>Dioscoreaceae</taxon>
        <taxon>Dioscorea</taxon>
    </lineage>
</organism>
<name>A0AB40B6Q0_DIOCR</name>
<reference evidence="3" key="1">
    <citation type="submission" date="2025-08" db="UniProtKB">
        <authorList>
            <consortium name="RefSeq"/>
        </authorList>
    </citation>
    <scope>IDENTIFICATION</scope>
</reference>
<feature type="compositionally biased region" description="Low complexity" evidence="1">
    <location>
        <begin position="581"/>
        <end position="590"/>
    </location>
</feature>
<evidence type="ECO:0000256" key="1">
    <source>
        <dbReference type="SAM" id="MobiDB-lite"/>
    </source>
</evidence>
<feature type="compositionally biased region" description="Basic and acidic residues" evidence="1">
    <location>
        <begin position="91"/>
        <end position="103"/>
    </location>
</feature>
<evidence type="ECO:0000313" key="2">
    <source>
        <dbReference type="Proteomes" id="UP001515500"/>
    </source>
</evidence>